<gene>
    <name evidence="2" type="ORF">B0A54_01279</name>
</gene>
<dbReference type="Proteomes" id="UP000310066">
    <property type="component" value="Unassembled WGS sequence"/>
</dbReference>
<dbReference type="PROSITE" id="PS50181">
    <property type="entry name" value="FBOX"/>
    <property type="match status" value="1"/>
</dbReference>
<dbReference type="SMART" id="SM00256">
    <property type="entry name" value="FBOX"/>
    <property type="match status" value="1"/>
</dbReference>
<dbReference type="Pfam" id="PF00646">
    <property type="entry name" value="F-box"/>
    <property type="match status" value="1"/>
</dbReference>
<dbReference type="SUPFAM" id="SSF81383">
    <property type="entry name" value="F-box domain"/>
    <property type="match status" value="1"/>
</dbReference>
<comment type="caution">
    <text evidence="2">The sequence shown here is derived from an EMBL/GenBank/DDBJ whole genome shotgun (WGS) entry which is preliminary data.</text>
</comment>
<dbReference type="OrthoDB" id="1750034at2759"/>
<dbReference type="InterPro" id="IPR036047">
    <property type="entry name" value="F-box-like_dom_sf"/>
</dbReference>
<accession>A0A4U0VJH4</accession>
<feature type="domain" description="F-box" evidence="1">
    <location>
        <begin position="5"/>
        <end position="52"/>
    </location>
</feature>
<protein>
    <recommendedName>
        <fullName evidence="1">F-box domain-containing protein</fullName>
    </recommendedName>
</protein>
<sequence length="508" mass="56483">MATTKPDLGNMPNEILLETLKHLPISDLAHLKTTSKHLNALITSHDAILADSLIATQQSRLRSQLTALDFRSRPLPSAFRAHITWLTTLGALPPKKDLSKLFARRFLEAHPDKPYTLNDLARLSWLFEDFGVQNLSQEGYARRMPSLPIEEVMEIILSNREKAWWPEDLGAPWWGYLSGMGAGEWEELSGEVRRGFGLPALREGDRLAYACRKGEVWERLVAEGEGGNVRGWPPLMRAKWLELVEFMPKETFEVVVRGPRIRGVIRPVVGVFDRGMRVAIASFLPRVDDLVQLQRSCRTLRDVVSAHVSALAAPLVKAQYRRIHEEIERDASSAPAIEEGETDMITEEGRVAMGLPSLKGMGKKGKRGWGYGSALRRIASDNFTVQVVVDNATSFAAALRDFARAVDGKGKRLSREQRPRIIGPATVVFGGFTHFYTVEALAALNAHDYERVRGQRRRGAELKRLRAAAEGGGDGKGTVESPGVELMMKAKFLELVGAMGPGFYWRAG</sequence>
<evidence type="ECO:0000313" key="3">
    <source>
        <dbReference type="Proteomes" id="UP000310066"/>
    </source>
</evidence>
<organism evidence="2 3">
    <name type="scientific">Friedmanniomyces endolithicus</name>
    <dbReference type="NCBI Taxonomy" id="329885"/>
    <lineage>
        <taxon>Eukaryota</taxon>
        <taxon>Fungi</taxon>
        <taxon>Dikarya</taxon>
        <taxon>Ascomycota</taxon>
        <taxon>Pezizomycotina</taxon>
        <taxon>Dothideomycetes</taxon>
        <taxon>Dothideomycetidae</taxon>
        <taxon>Mycosphaerellales</taxon>
        <taxon>Teratosphaeriaceae</taxon>
        <taxon>Friedmanniomyces</taxon>
    </lineage>
</organism>
<dbReference type="EMBL" id="NAJP01000002">
    <property type="protein sequence ID" value="TKA49203.1"/>
    <property type="molecule type" value="Genomic_DNA"/>
</dbReference>
<evidence type="ECO:0000313" key="2">
    <source>
        <dbReference type="EMBL" id="TKA49203.1"/>
    </source>
</evidence>
<proteinExistence type="predicted"/>
<name>A0A4U0VJH4_9PEZI</name>
<reference evidence="2 3" key="1">
    <citation type="submission" date="2017-03" db="EMBL/GenBank/DDBJ databases">
        <title>Genomes of endolithic fungi from Antarctica.</title>
        <authorList>
            <person name="Coleine C."/>
            <person name="Masonjones S."/>
            <person name="Stajich J.E."/>
        </authorList>
    </citation>
    <scope>NUCLEOTIDE SEQUENCE [LARGE SCALE GENOMIC DNA]</scope>
    <source>
        <strain evidence="2 3">CCFEE 5311</strain>
    </source>
</reference>
<dbReference type="AlphaFoldDB" id="A0A4U0VJH4"/>
<dbReference type="CDD" id="cd09917">
    <property type="entry name" value="F-box_SF"/>
    <property type="match status" value="1"/>
</dbReference>
<evidence type="ECO:0000259" key="1">
    <source>
        <dbReference type="PROSITE" id="PS50181"/>
    </source>
</evidence>
<dbReference type="InterPro" id="IPR001810">
    <property type="entry name" value="F-box_dom"/>
</dbReference>